<dbReference type="AlphaFoldDB" id="A0A9Q0AGT0"/>
<dbReference type="PANTHER" id="PTHR12801">
    <property type="entry name" value="RNA EXONUCLEASE REXO1 / RECO3 FAMILY MEMBER-RELATED"/>
    <property type="match status" value="1"/>
</dbReference>
<proteinExistence type="predicted"/>
<evidence type="ECO:0000313" key="6">
    <source>
        <dbReference type="Proteomes" id="UP000829685"/>
    </source>
</evidence>
<dbReference type="PANTHER" id="PTHR12801:SF114">
    <property type="entry name" value="EXONUCLEASE, PUTATIVE (AFU_ORTHOLOGUE AFUA_7G00870)-RELATED"/>
    <property type="match status" value="1"/>
</dbReference>
<reference evidence="5" key="1">
    <citation type="submission" date="2021-03" db="EMBL/GenBank/DDBJ databases">
        <title>Revisited historic fungal species revealed as producer of novel bioactive compounds through whole genome sequencing and comparative genomics.</title>
        <authorList>
            <person name="Vignolle G.A."/>
            <person name="Hochenegger N."/>
            <person name="Mach R.L."/>
            <person name="Mach-Aigner A.R."/>
            <person name="Javad Rahimi M."/>
            <person name="Salim K.A."/>
            <person name="Chan C.M."/>
            <person name="Lim L.B.L."/>
            <person name="Cai F."/>
            <person name="Druzhinina I.S."/>
            <person name="U'Ren J.M."/>
            <person name="Derntl C."/>
        </authorList>
    </citation>
    <scope>NUCLEOTIDE SEQUENCE</scope>
    <source>
        <strain evidence="5">TUCIM 5799</strain>
    </source>
</reference>
<name>A0A9Q0AGT0_9PEZI</name>
<evidence type="ECO:0000256" key="1">
    <source>
        <dbReference type="ARBA" id="ARBA00022722"/>
    </source>
</evidence>
<keyword evidence="6" id="KW-1185">Reference proteome</keyword>
<dbReference type="GO" id="GO:0000027">
    <property type="term" value="P:ribosomal large subunit assembly"/>
    <property type="evidence" value="ECO:0007669"/>
    <property type="project" value="TreeGrafter"/>
</dbReference>
<dbReference type="InterPro" id="IPR036397">
    <property type="entry name" value="RNaseH_sf"/>
</dbReference>
<gene>
    <name evidence="5" type="ORF">JX265_012355</name>
</gene>
<evidence type="ECO:0000313" key="5">
    <source>
        <dbReference type="EMBL" id="KAI1855000.1"/>
    </source>
</evidence>
<dbReference type="GO" id="GO:0006364">
    <property type="term" value="P:rRNA processing"/>
    <property type="evidence" value="ECO:0007669"/>
    <property type="project" value="TreeGrafter"/>
</dbReference>
<keyword evidence="3" id="KW-0269">Exonuclease</keyword>
<dbReference type="GO" id="GO:0003676">
    <property type="term" value="F:nucleic acid binding"/>
    <property type="evidence" value="ECO:0007669"/>
    <property type="project" value="InterPro"/>
</dbReference>
<keyword evidence="2" id="KW-0378">Hydrolase</keyword>
<comment type="caution">
    <text evidence="5">The sequence shown here is derived from an EMBL/GenBank/DDBJ whole genome shotgun (WGS) entry which is preliminary data.</text>
</comment>
<dbReference type="GO" id="GO:0004527">
    <property type="term" value="F:exonuclease activity"/>
    <property type="evidence" value="ECO:0007669"/>
    <property type="project" value="UniProtKB-KW"/>
</dbReference>
<dbReference type="Proteomes" id="UP000829685">
    <property type="component" value="Unassembled WGS sequence"/>
</dbReference>
<dbReference type="SMART" id="SM00479">
    <property type="entry name" value="EXOIII"/>
    <property type="match status" value="1"/>
</dbReference>
<dbReference type="InterPro" id="IPR013520">
    <property type="entry name" value="Ribonucl_H"/>
</dbReference>
<organism evidence="5 6">
    <name type="scientific">Neoarthrinium moseri</name>
    <dbReference type="NCBI Taxonomy" id="1658444"/>
    <lineage>
        <taxon>Eukaryota</taxon>
        <taxon>Fungi</taxon>
        <taxon>Dikarya</taxon>
        <taxon>Ascomycota</taxon>
        <taxon>Pezizomycotina</taxon>
        <taxon>Sordariomycetes</taxon>
        <taxon>Xylariomycetidae</taxon>
        <taxon>Amphisphaeriales</taxon>
        <taxon>Apiosporaceae</taxon>
        <taxon>Neoarthrinium</taxon>
    </lineage>
</organism>
<evidence type="ECO:0000259" key="4">
    <source>
        <dbReference type="SMART" id="SM00479"/>
    </source>
</evidence>
<keyword evidence="1" id="KW-0540">Nuclease</keyword>
<dbReference type="SUPFAM" id="SSF53098">
    <property type="entry name" value="Ribonuclease H-like"/>
    <property type="match status" value="1"/>
</dbReference>
<accession>A0A9Q0AGT0</accession>
<evidence type="ECO:0000256" key="3">
    <source>
        <dbReference type="ARBA" id="ARBA00022839"/>
    </source>
</evidence>
<feature type="domain" description="Exonuclease" evidence="4">
    <location>
        <begin position="3"/>
        <end position="150"/>
    </location>
</feature>
<sequence>MNCEMVGFPDGSWELALICVVNFFTGEKLMHTFVDPGQGISDWRTSGWREAREELFRPVDDTIIFLGNTLFHDLAVLRIHASLVVDSVILTAEAIFGKNAKFSRLRSLKDPNLDICSLNIQQKASGGHDCLEDTLASKEVVLRCLLETARLRAWAIQADPIGPVCVGVFYHVATVLVTADRVARVGSLSRLTLLFLGQGPQASGILKMDLLTGTYALIERCFCRRGGVAPW</sequence>
<evidence type="ECO:0000256" key="2">
    <source>
        <dbReference type="ARBA" id="ARBA00022801"/>
    </source>
</evidence>
<dbReference type="GO" id="GO:0005634">
    <property type="term" value="C:nucleus"/>
    <property type="evidence" value="ECO:0007669"/>
    <property type="project" value="TreeGrafter"/>
</dbReference>
<dbReference type="EMBL" id="JAFIMR010000052">
    <property type="protein sequence ID" value="KAI1855000.1"/>
    <property type="molecule type" value="Genomic_DNA"/>
</dbReference>
<protein>
    <recommendedName>
        <fullName evidence="4">Exonuclease domain-containing protein</fullName>
    </recommendedName>
</protein>
<dbReference type="InterPro" id="IPR012337">
    <property type="entry name" value="RNaseH-like_sf"/>
</dbReference>
<dbReference type="InterPro" id="IPR047021">
    <property type="entry name" value="REXO1/3/4-like"/>
</dbReference>
<dbReference type="Gene3D" id="3.30.420.10">
    <property type="entry name" value="Ribonuclease H-like superfamily/Ribonuclease H"/>
    <property type="match status" value="1"/>
</dbReference>